<keyword evidence="3" id="KW-0998">Cell outer membrane</keyword>
<dbReference type="Proteomes" id="UP000481033">
    <property type="component" value="Unassembled WGS sequence"/>
</dbReference>
<reference evidence="7 8" key="1">
    <citation type="journal article" date="2020" name="Microb. Ecol.">
        <title>Ecogenomics of the Marine Benthic Filamentous Cyanobacterium Adonisia.</title>
        <authorList>
            <person name="Walter J.M."/>
            <person name="Coutinho F.H."/>
            <person name="Leomil L."/>
            <person name="Hargreaves P.I."/>
            <person name="Campeao M.E."/>
            <person name="Vieira V.V."/>
            <person name="Silva B.S."/>
            <person name="Fistarol G.O."/>
            <person name="Salomon P.S."/>
            <person name="Sawabe T."/>
            <person name="Mino S."/>
            <person name="Hosokawa M."/>
            <person name="Miyashita H."/>
            <person name="Maruyama F."/>
            <person name="van Verk M.C."/>
            <person name="Dutilh B.E."/>
            <person name="Thompson C.C."/>
            <person name="Thompson F.L."/>
        </authorList>
    </citation>
    <scope>NUCLEOTIDE SEQUENCE [LARGE SCALE GENOMIC DNA]</scope>
    <source>
        <strain evidence="7 8">CCMR0081</strain>
    </source>
</reference>
<evidence type="ECO:0000256" key="4">
    <source>
        <dbReference type="SAM" id="MobiDB-lite"/>
    </source>
</evidence>
<evidence type="ECO:0000313" key="8">
    <source>
        <dbReference type="Proteomes" id="UP000481033"/>
    </source>
</evidence>
<dbReference type="EMBL" id="QXHD01000004">
    <property type="protein sequence ID" value="NEZ61072.1"/>
    <property type="molecule type" value="Genomic_DNA"/>
</dbReference>
<dbReference type="InterPro" id="IPR013686">
    <property type="entry name" value="Polypept-transport_assoc_ShlB"/>
</dbReference>
<accession>A0A6M0RZE4</accession>
<dbReference type="InterPro" id="IPR005565">
    <property type="entry name" value="Hemolysn_activator_HlyB_C"/>
</dbReference>
<protein>
    <submittedName>
        <fullName evidence="7">ShlB/FhaC/HecB family hemolysin secretion/activation protein</fullName>
    </submittedName>
</protein>
<feature type="domain" description="Polypeptide-transport-associated ShlB-type" evidence="6">
    <location>
        <begin position="102"/>
        <end position="177"/>
    </location>
</feature>
<dbReference type="Gene3D" id="2.40.160.50">
    <property type="entry name" value="membrane protein fhac: a member of the omp85/tpsb transporter family"/>
    <property type="match status" value="1"/>
</dbReference>
<evidence type="ECO:0000256" key="2">
    <source>
        <dbReference type="ARBA" id="ARBA00022692"/>
    </source>
</evidence>
<dbReference type="Gene3D" id="3.10.20.310">
    <property type="entry name" value="membrane protein fhac"/>
    <property type="match status" value="1"/>
</dbReference>
<dbReference type="Pfam" id="PF03865">
    <property type="entry name" value="ShlB"/>
    <property type="match status" value="1"/>
</dbReference>
<name>A0A6M0RZE4_9CYAN</name>
<sequence>MNSHPSGCLQNRQSVSQNGLLLAVGLMSAISVLHFLSPHHIEHAQAQTTPVELPRPQDTLPPPLTPQPELLPAQDLPSADELLDQPQDQPNQSPVPRDSGMFLIKRFEFVNNTAFDDETLQGVTHEFTGESQTFADVTAARAAVTQLYIDEGYATSGAIVPPQQIVDGIVLMEIIEGSLSEILVTGNRRLHPGYISSRIALGATAPLNVNTLVKRLQLLQLDPLITTISADLQASPQAGQNRLVVSVVEADSFGITYTLDNNRSPSVGTVRNQLQATEANLLGLGDRLSIGYTTTSGSNGINVDYTLPVSPHGSTLRLAVDTSDNDVIEKPFDVLDIDSDSNFFELTLKYPLKFTPAQEFAIGLTASHQRAQTSLGIDDIGPIPLSLGADNEGRTRVSALRFFQAWTQRSTAEVLALRSQFNLGLDMLDATVNDGDIPDSRFFSWQGQAQWLRILAPDTLLLLKGSAQLTTDPLLSLEQLSLGGQSTVRGYRQNLLSTDNGLLASAEVRLPIWRDRTNDRLLQVTPFLEAGYGWNREGNNPDPLASVGIGLLFRQQDLIGRLDWGIPLISEEDDRDSLQENGLYFTLQYSFF</sequence>
<keyword evidence="1" id="KW-0472">Membrane</keyword>
<dbReference type="Pfam" id="PF08479">
    <property type="entry name" value="POTRA_2"/>
    <property type="match status" value="1"/>
</dbReference>
<dbReference type="GO" id="GO:0098046">
    <property type="term" value="C:type V protein secretion system complex"/>
    <property type="evidence" value="ECO:0007669"/>
    <property type="project" value="TreeGrafter"/>
</dbReference>
<gene>
    <name evidence="7" type="ORF">DXZ20_36640</name>
</gene>
<dbReference type="GO" id="GO:0046819">
    <property type="term" value="P:protein secretion by the type V secretion system"/>
    <property type="evidence" value="ECO:0007669"/>
    <property type="project" value="TreeGrafter"/>
</dbReference>
<evidence type="ECO:0000256" key="3">
    <source>
        <dbReference type="ARBA" id="ARBA00023237"/>
    </source>
</evidence>
<evidence type="ECO:0000259" key="6">
    <source>
        <dbReference type="Pfam" id="PF08479"/>
    </source>
</evidence>
<dbReference type="PANTHER" id="PTHR34597:SF3">
    <property type="entry name" value="OUTER MEMBRANE TRANSPORTER CDIB"/>
    <property type="match status" value="1"/>
</dbReference>
<feature type="region of interest" description="Disordered" evidence="4">
    <location>
        <begin position="46"/>
        <end position="72"/>
    </location>
</feature>
<evidence type="ECO:0000256" key="1">
    <source>
        <dbReference type="ARBA" id="ARBA00022452"/>
    </source>
</evidence>
<keyword evidence="2" id="KW-0812">Transmembrane</keyword>
<organism evidence="7 8">
    <name type="scientific">Adonisia turfae CCMR0081</name>
    <dbReference type="NCBI Taxonomy" id="2292702"/>
    <lineage>
        <taxon>Bacteria</taxon>
        <taxon>Bacillati</taxon>
        <taxon>Cyanobacteriota</taxon>
        <taxon>Adonisia</taxon>
        <taxon>Adonisia turfae</taxon>
    </lineage>
</organism>
<evidence type="ECO:0000259" key="5">
    <source>
        <dbReference type="Pfam" id="PF03865"/>
    </source>
</evidence>
<dbReference type="AlphaFoldDB" id="A0A6M0RZE4"/>
<dbReference type="InterPro" id="IPR051544">
    <property type="entry name" value="TPS_OM_transporter"/>
</dbReference>
<comment type="caution">
    <text evidence="7">The sequence shown here is derived from an EMBL/GenBank/DDBJ whole genome shotgun (WGS) entry which is preliminary data.</text>
</comment>
<keyword evidence="8" id="KW-1185">Reference proteome</keyword>
<proteinExistence type="predicted"/>
<evidence type="ECO:0000313" key="7">
    <source>
        <dbReference type="EMBL" id="NEZ61072.1"/>
    </source>
</evidence>
<feature type="domain" description="Haemolysin activator HlyB C-terminal" evidence="5">
    <location>
        <begin position="239"/>
        <end position="551"/>
    </location>
</feature>
<keyword evidence="1" id="KW-1134">Transmembrane beta strand</keyword>
<dbReference type="GO" id="GO:0008320">
    <property type="term" value="F:protein transmembrane transporter activity"/>
    <property type="evidence" value="ECO:0007669"/>
    <property type="project" value="TreeGrafter"/>
</dbReference>
<dbReference type="PANTHER" id="PTHR34597">
    <property type="entry name" value="SLR1661 PROTEIN"/>
    <property type="match status" value="1"/>
</dbReference>